<reference evidence="2" key="1">
    <citation type="submission" date="2023-08" db="EMBL/GenBank/DDBJ databases">
        <title>A de novo genome assembly of Solanum verrucosum Schlechtendal, a Mexican diploid species geographically isolated from the other diploid A-genome species in potato relatives.</title>
        <authorList>
            <person name="Hosaka K."/>
        </authorList>
    </citation>
    <scope>NUCLEOTIDE SEQUENCE</scope>
    <source>
        <tissue evidence="2">Young leaves</tissue>
    </source>
</reference>
<feature type="chain" id="PRO_5042004216" evidence="1">
    <location>
        <begin position="27"/>
        <end position="99"/>
    </location>
</feature>
<keyword evidence="3" id="KW-1185">Reference proteome</keyword>
<protein>
    <submittedName>
        <fullName evidence="2">Uncharacterized protein</fullName>
    </submittedName>
</protein>
<dbReference type="AlphaFoldDB" id="A0AAF0UFR5"/>
<keyword evidence="1" id="KW-0732">Signal</keyword>
<sequence>MQTGSLQCLMGISFVVLFWPWNEVIRIPQPYYGGSSVLQVLFHVEGSLGLSQPQENGGCSYFRWIDPSPEIANELFRFVSSLMNRFIDGENPIDRLKRK</sequence>
<feature type="signal peptide" evidence="1">
    <location>
        <begin position="1"/>
        <end position="26"/>
    </location>
</feature>
<dbReference type="Proteomes" id="UP001234989">
    <property type="component" value="Chromosome 9"/>
</dbReference>
<name>A0AAF0UFR5_SOLVR</name>
<evidence type="ECO:0000313" key="2">
    <source>
        <dbReference type="EMBL" id="WMV44940.1"/>
    </source>
</evidence>
<dbReference type="EMBL" id="CP133620">
    <property type="protein sequence ID" value="WMV44940.1"/>
    <property type="molecule type" value="Genomic_DNA"/>
</dbReference>
<accession>A0AAF0UFR5</accession>
<organism evidence="2 3">
    <name type="scientific">Solanum verrucosum</name>
    <dbReference type="NCBI Taxonomy" id="315347"/>
    <lineage>
        <taxon>Eukaryota</taxon>
        <taxon>Viridiplantae</taxon>
        <taxon>Streptophyta</taxon>
        <taxon>Embryophyta</taxon>
        <taxon>Tracheophyta</taxon>
        <taxon>Spermatophyta</taxon>
        <taxon>Magnoliopsida</taxon>
        <taxon>eudicotyledons</taxon>
        <taxon>Gunneridae</taxon>
        <taxon>Pentapetalae</taxon>
        <taxon>asterids</taxon>
        <taxon>lamiids</taxon>
        <taxon>Solanales</taxon>
        <taxon>Solanaceae</taxon>
        <taxon>Solanoideae</taxon>
        <taxon>Solaneae</taxon>
        <taxon>Solanum</taxon>
    </lineage>
</organism>
<evidence type="ECO:0000256" key="1">
    <source>
        <dbReference type="SAM" id="SignalP"/>
    </source>
</evidence>
<evidence type="ECO:0000313" key="3">
    <source>
        <dbReference type="Proteomes" id="UP001234989"/>
    </source>
</evidence>
<proteinExistence type="predicted"/>
<gene>
    <name evidence="2" type="ORF">MTR67_038325</name>
</gene>